<dbReference type="GO" id="GO:0005829">
    <property type="term" value="C:cytosol"/>
    <property type="evidence" value="ECO:0007669"/>
    <property type="project" value="TreeGrafter"/>
</dbReference>
<keyword evidence="2 3" id="KW-0694">RNA-binding</keyword>
<dbReference type="InterPro" id="IPR000037">
    <property type="entry name" value="SsrA-bd_prot"/>
</dbReference>
<proteinExistence type="inferred from homology"/>
<dbReference type="InterPro" id="IPR023620">
    <property type="entry name" value="SmpB"/>
</dbReference>
<dbReference type="HAMAP" id="MF_00023">
    <property type="entry name" value="SmpB"/>
    <property type="match status" value="1"/>
</dbReference>
<dbReference type="NCBIfam" id="TIGR00086">
    <property type="entry name" value="smpB"/>
    <property type="match status" value="1"/>
</dbReference>
<keyword evidence="5" id="KW-1185">Reference proteome</keyword>
<dbReference type="PROSITE" id="PS01317">
    <property type="entry name" value="SSRP"/>
    <property type="match status" value="1"/>
</dbReference>
<gene>
    <name evidence="3" type="primary">smpB</name>
    <name evidence="4" type="ORF">BAGA_11920</name>
</gene>
<dbReference type="Proteomes" id="UP000027778">
    <property type="component" value="Unassembled WGS sequence"/>
</dbReference>
<evidence type="ECO:0000256" key="1">
    <source>
        <dbReference type="ARBA" id="ARBA00022490"/>
    </source>
</evidence>
<dbReference type="OrthoDB" id="9805462at2"/>
<dbReference type="PANTHER" id="PTHR30308:SF2">
    <property type="entry name" value="SSRA-BINDING PROTEIN"/>
    <property type="match status" value="1"/>
</dbReference>
<keyword evidence="4" id="KW-0238">DNA-binding</keyword>
<dbReference type="GO" id="GO:0003723">
    <property type="term" value="F:RNA binding"/>
    <property type="evidence" value="ECO:0007669"/>
    <property type="project" value="UniProtKB-UniRule"/>
</dbReference>
<reference evidence="4 5" key="1">
    <citation type="submission" date="2014-06" db="EMBL/GenBank/DDBJ databases">
        <title>Draft genome sequence of Bacillus gaemokensis JCM 15801 (MCCC 1A00707).</title>
        <authorList>
            <person name="Lai Q."/>
            <person name="Liu Y."/>
            <person name="Shao Z."/>
        </authorList>
    </citation>
    <scope>NUCLEOTIDE SEQUENCE [LARGE SCALE GENOMIC DNA]</scope>
    <source>
        <strain evidence="4 5">JCM 15801</strain>
    </source>
</reference>
<dbReference type="InterPro" id="IPR020081">
    <property type="entry name" value="SsrA-bd_prot_CS"/>
</dbReference>
<dbReference type="AlphaFoldDB" id="A0A073KFU7"/>
<dbReference type="GO" id="GO:0070929">
    <property type="term" value="P:trans-translation"/>
    <property type="evidence" value="ECO:0007669"/>
    <property type="project" value="UniProtKB-UniRule"/>
</dbReference>
<dbReference type="Pfam" id="PF01668">
    <property type="entry name" value="SmpB"/>
    <property type="match status" value="1"/>
</dbReference>
<dbReference type="EMBL" id="JOTM01000002">
    <property type="protein sequence ID" value="KEK25327.1"/>
    <property type="molecule type" value="Genomic_DNA"/>
</dbReference>
<protein>
    <recommendedName>
        <fullName evidence="3">SsrA-binding protein</fullName>
    </recommendedName>
    <alternativeName>
        <fullName evidence="3">Small protein B</fullName>
    </alternativeName>
</protein>
<keyword evidence="1 3" id="KW-0963">Cytoplasm</keyword>
<dbReference type="RefSeq" id="WP_033673182.1">
    <property type="nucleotide sequence ID" value="NZ_JOTM01000002.1"/>
</dbReference>
<dbReference type="SUPFAM" id="SSF74982">
    <property type="entry name" value="Small protein B (SmpB)"/>
    <property type="match status" value="1"/>
</dbReference>
<dbReference type="Gene3D" id="2.40.280.10">
    <property type="match status" value="1"/>
</dbReference>
<dbReference type="eggNOG" id="COG0691">
    <property type="taxonomic scope" value="Bacteria"/>
</dbReference>
<sequence>MPKGSGKVIAQNKKAFHDYFIEETYEAGLVLQGTEIKSIRAGRVNLKDAFARVHNGEVWVHNMHISTYEQGNRFNHDPLRTRKLLLHKKEIEKLMGYAKETGYSLVPVRIYLKNGFAKMALGLAKGKKQYDKRHDLKEKEAKREIARVFRDRQKM</sequence>
<dbReference type="STRING" id="574375.AZF08_07415"/>
<dbReference type="GO" id="GO:0003677">
    <property type="term" value="F:DNA binding"/>
    <property type="evidence" value="ECO:0007669"/>
    <property type="project" value="UniProtKB-KW"/>
</dbReference>
<evidence type="ECO:0000256" key="3">
    <source>
        <dbReference type="HAMAP-Rule" id="MF_00023"/>
    </source>
</evidence>
<organism evidence="4 5">
    <name type="scientific">Bacillus gaemokensis</name>
    <dbReference type="NCBI Taxonomy" id="574375"/>
    <lineage>
        <taxon>Bacteria</taxon>
        <taxon>Bacillati</taxon>
        <taxon>Bacillota</taxon>
        <taxon>Bacilli</taxon>
        <taxon>Bacillales</taxon>
        <taxon>Bacillaceae</taxon>
        <taxon>Bacillus</taxon>
        <taxon>Bacillus cereus group</taxon>
    </lineage>
</organism>
<evidence type="ECO:0000313" key="5">
    <source>
        <dbReference type="Proteomes" id="UP000027778"/>
    </source>
</evidence>
<comment type="similarity">
    <text evidence="3">Belongs to the SmpB family.</text>
</comment>
<comment type="caution">
    <text evidence="4">The sequence shown here is derived from an EMBL/GenBank/DDBJ whole genome shotgun (WGS) entry which is preliminary data.</text>
</comment>
<accession>A0A073KFU7</accession>
<comment type="subcellular location">
    <subcellularLocation>
        <location evidence="3">Cytoplasm</location>
    </subcellularLocation>
    <text evidence="3">The tmRNA-SmpB complex associates with stalled 70S ribosomes.</text>
</comment>
<dbReference type="NCBIfam" id="NF003843">
    <property type="entry name" value="PRK05422.1"/>
    <property type="match status" value="1"/>
</dbReference>
<comment type="function">
    <text evidence="3">Required for rescue of stalled ribosomes mediated by trans-translation. Binds to transfer-messenger RNA (tmRNA), required for stable association of tmRNA with ribosomes. tmRNA and SmpB together mimic tRNA shape, replacing the anticodon stem-loop with SmpB. tmRNA is encoded by the ssrA gene; the 2 termini fold to resemble tRNA(Ala) and it encodes a 'tag peptide', a short internal open reading frame. During trans-translation Ala-aminoacylated tmRNA acts like a tRNA, entering the A-site of stalled ribosomes, displacing the stalled mRNA. The ribosome then switches to translate the ORF on the tmRNA; the nascent peptide is terminated with the 'tag peptide' encoded by the tmRNA and targeted for degradation. The ribosome is freed to recommence translation, which seems to be the essential function of trans-translation.</text>
</comment>
<evidence type="ECO:0000313" key="4">
    <source>
        <dbReference type="EMBL" id="KEK25327.1"/>
    </source>
</evidence>
<dbReference type="PANTHER" id="PTHR30308">
    <property type="entry name" value="TMRNA-BINDING COMPONENT OF TRANS-TRANSLATION TAGGING COMPLEX"/>
    <property type="match status" value="1"/>
</dbReference>
<dbReference type="CDD" id="cd09294">
    <property type="entry name" value="SmpB"/>
    <property type="match status" value="1"/>
</dbReference>
<dbReference type="GO" id="GO:0070930">
    <property type="term" value="P:trans-translation-dependent protein tagging"/>
    <property type="evidence" value="ECO:0007669"/>
    <property type="project" value="TreeGrafter"/>
</dbReference>
<name>A0A073KFU7_9BACI</name>
<evidence type="ECO:0000256" key="2">
    <source>
        <dbReference type="ARBA" id="ARBA00022884"/>
    </source>
</evidence>